<dbReference type="PANTHER" id="PTHR30273">
    <property type="entry name" value="PERIPLASMIC SIGNAL SENSOR AND SIGMA FACTOR ACTIVATOR FECR-RELATED"/>
    <property type="match status" value="1"/>
</dbReference>
<dbReference type="AlphaFoldDB" id="A0A412X6K1"/>
<feature type="domain" description="Protein FecR C-terminal" evidence="3">
    <location>
        <begin position="315"/>
        <end position="383"/>
    </location>
</feature>
<dbReference type="PANTHER" id="PTHR30273:SF2">
    <property type="entry name" value="PROTEIN FECR"/>
    <property type="match status" value="1"/>
</dbReference>
<proteinExistence type="predicted"/>
<gene>
    <name evidence="4" type="ORF">DWW18_02395</name>
</gene>
<keyword evidence="1" id="KW-0812">Transmembrane</keyword>
<comment type="caution">
    <text evidence="4">The sequence shown here is derived from an EMBL/GenBank/DDBJ whole genome shotgun (WGS) entry which is preliminary data.</text>
</comment>
<evidence type="ECO:0000256" key="1">
    <source>
        <dbReference type="SAM" id="Phobius"/>
    </source>
</evidence>
<name>A0A412X6K1_9BACT</name>
<feature type="transmembrane region" description="Helical" evidence="1">
    <location>
        <begin position="83"/>
        <end position="102"/>
    </location>
</feature>
<evidence type="ECO:0000313" key="4">
    <source>
        <dbReference type="EMBL" id="RGV36282.1"/>
    </source>
</evidence>
<dbReference type="STRING" id="1121130.GCA_000519105_00209"/>
<dbReference type="InterPro" id="IPR032508">
    <property type="entry name" value="FecR_C"/>
</dbReference>
<dbReference type="Gene3D" id="3.55.50.30">
    <property type="match status" value="1"/>
</dbReference>
<keyword evidence="1" id="KW-1133">Transmembrane helix</keyword>
<evidence type="ECO:0000259" key="2">
    <source>
        <dbReference type="Pfam" id="PF04773"/>
    </source>
</evidence>
<dbReference type="RefSeq" id="WP_118258506.1">
    <property type="nucleotide sequence ID" value="NZ_CALBWO010000039.1"/>
</dbReference>
<dbReference type="Pfam" id="PF04773">
    <property type="entry name" value="FecR"/>
    <property type="match status" value="1"/>
</dbReference>
<keyword evidence="1" id="KW-0472">Membrane</keyword>
<dbReference type="InterPro" id="IPR012373">
    <property type="entry name" value="Ferrdict_sens_TM"/>
</dbReference>
<dbReference type="PIRSF" id="PIRSF018266">
    <property type="entry name" value="FecR"/>
    <property type="match status" value="1"/>
</dbReference>
<dbReference type="Gene3D" id="2.60.120.1440">
    <property type="match status" value="1"/>
</dbReference>
<dbReference type="Pfam" id="PF16344">
    <property type="entry name" value="FecR_C"/>
    <property type="match status" value="1"/>
</dbReference>
<accession>A0A412X6K1</accession>
<protein>
    <submittedName>
        <fullName evidence="4">FecR family protein</fullName>
    </submittedName>
</protein>
<organism evidence="4 5">
    <name type="scientific">Butyricimonas virosa</name>
    <dbReference type="NCBI Taxonomy" id="544645"/>
    <lineage>
        <taxon>Bacteria</taxon>
        <taxon>Pseudomonadati</taxon>
        <taxon>Bacteroidota</taxon>
        <taxon>Bacteroidia</taxon>
        <taxon>Bacteroidales</taxon>
        <taxon>Odoribacteraceae</taxon>
        <taxon>Butyricimonas</taxon>
    </lineage>
</organism>
<reference evidence="4 5" key="1">
    <citation type="submission" date="2018-08" db="EMBL/GenBank/DDBJ databases">
        <title>A genome reference for cultivated species of the human gut microbiota.</title>
        <authorList>
            <person name="Zou Y."/>
            <person name="Xue W."/>
            <person name="Luo G."/>
        </authorList>
    </citation>
    <scope>NUCLEOTIDE SEQUENCE [LARGE SCALE GENOMIC DNA]</scope>
    <source>
        <strain evidence="4 5">AF14-49</strain>
    </source>
</reference>
<evidence type="ECO:0000259" key="3">
    <source>
        <dbReference type="Pfam" id="PF16344"/>
    </source>
</evidence>
<sequence>MDDCKFRMVEMMHLYLSGAITDEEMQELQKWLDAAPENRAMFDRVCKGKDILYKYRMYKKIDHRAAYGRCEKRVGIKRRSIRVWLKYAAMLLLPLGTIFVLLRNNEHEQPVEVATVDILPGETKATLILADGKSVVLQHDTPRDIVVGEGVNAKNSGSGIVYSANGNEKRDLQYNVLQTPRGGEFQITLADGSMVQLNSGTQLKFPVVFDKEKREVYLTGEAFFEVQKDEKRPFYVIADGIKIRVYGTSFNVNTHDKERVQTVLVEGSIGLSAEEGGPEYRMKPSQLGEYRRTDASVNVKTVDIEPYVSWKDGFFVFENQTMEQIMNTLSLWYDVDVFYTNEQLKNLHFTGHVKRYDQIDNILKAIKSAVGVTFTIKDRTICISK</sequence>
<dbReference type="EMBL" id="QRZA01000002">
    <property type="protein sequence ID" value="RGV36282.1"/>
    <property type="molecule type" value="Genomic_DNA"/>
</dbReference>
<feature type="domain" description="FecR protein" evidence="2">
    <location>
        <begin position="176"/>
        <end position="269"/>
    </location>
</feature>
<dbReference type="InterPro" id="IPR006860">
    <property type="entry name" value="FecR"/>
</dbReference>
<dbReference type="Proteomes" id="UP000283589">
    <property type="component" value="Unassembled WGS sequence"/>
</dbReference>
<dbReference type="GO" id="GO:0016989">
    <property type="term" value="F:sigma factor antagonist activity"/>
    <property type="evidence" value="ECO:0007669"/>
    <property type="project" value="TreeGrafter"/>
</dbReference>
<evidence type="ECO:0000313" key="5">
    <source>
        <dbReference type="Proteomes" id="UP000283589"/>
    </source>
</evidence>